<feature type="compositionally biased region" description="Low complexity" evidence="1">
    <location>
        <begin position="165"/>
        <end position="181"/>
    </location>
</feature>
<gene>
    <name evidence="2" type="ORF">PAL_GLEAN10009367</name>
</gene>
<dbReference type="EMBL" id="KB030552">
    <property type="protein sequence ID" value="ELK15191.1"/>
    <property type="molecule type" value="Genomic_DNA"/>
</dbReference>
<proteinExistence type="predicted"/>
<feature type="compositionally biased region" description="Polar residues" evidence="1">
    <location>
        <begin position="147"/>
        <end position="156"/>
    </location>
</feature>
<reference evidence="3" key="1">
    <citation type="journal article" date="2013" name="Science">
        <title>Comparative analysis of bat genomes provides insight into the evolution of flight and immunity.</title>
        <authorList>
            <person name="Zhang G."/>
            <person name="Cowled C."/>
            <person name="Shi Z."/>
            <person name="Huang Z."/>
            <person name="Bishop-Lilly K.A."/>
            <person name="Fang X."/>
            <person name="Wynne J.W."/>
            <person name="Xiong Z."/>
            <person name="Baker M.L."/>
            <person name="Zhao W."/>
            <person name="Tachedjian M."/>
            <person name="Zhu Y."/>
            <person name="Zhou P."/>
            <person name="Jiang X."/>
            <person name="Ng J."/>
            <person name="Yang L."/>
            <person name="Wu L."/>
            <person name="Xiao J."/>
            <person name="Feng Y."/>
            <person name="Chen Y."/>
            <person name="Sun X."/>
            <person name="Zhang Y."/>
            <person name="Marsh G.A."/>
            <person name="Crameri G."/>
            <person name="Broder C.C."/>
            <person name="Frey K.G."/>
            <person name="Wang L.F."/>
            <person name="Wang J."/>
        </authorList>
    </citation>
    <scope>NUCLEOTIDE SEQUENCE [LARGE SCALE GENOMIC DNA]</scope>
</reference>
<name>L5KW22_PTEAL</name>
<accession>L5KW22</accession>
<evidence type="ECO:0000313" key="2">
    <source>
        <dbReference type="EMBL" id="ELK15191.1"/>
    </source>
</evidence>
<dbReference type="AlphaFoldDB" id="L5KW22"/>
<organism evidence="2 3">
    <name type="scientific">Pteropus alecto</name>
    <name type="common">Black flying fox</name>
    <dbReference type="NCBI Taxonomy" id="9402"/>
    <lineage>
        <taxon>Eukaryota</taxon>
        <taxon>Metazoa</taxon>
        <taxon>Chordata</taxon>
        <taxon>Craniata</taxon>
        <taxon>Vertebrata</taxon>
        <taxon>Euteleostomi</taxon>
        <taxon>Mammalia</taxon>
        <taxon>Eutheria</taxon>
        <taxon>Laurasiatheria</taxon>
        <taxon>Chiroptera</taxon>
        <taxon>Yinpterochiroptera</taxon>
        <taxon>Pteropodoidea</taxon>
        <taxon>Pteropodidae</taxon>
        <taxon>Pteropodinae</taxon>
        <taxon>Pteropus</taxon>
    </lineage>
</organism>
<feature type="region of interest" description="Disordered" evidence="1">
    <location>
        <begin position="89"/>
        <end position="209"/>
    </location>
</feature>
<dbReference type="Proteomes" id="UP000010552">
    <property type="component" value="Unassembled WGS sequence"/>
</dbReference>
<evidence type="ECO:0000256" key="1">
    <source>
        <dbReference type="SAM" id="MobiDB-lite"/>
    </source>
</evidence>
<dbReference type="InParanoid" id="L5KW22"/>
<keyword evidence="3" id="KW-1185">Reference proteome</keyword>
<sequence length="209" mass="22291">MSRPVAGGVHLTVRSCRPALQARPSRGAPWDSWADTARPHPTQWLGNHYNESGLGPSRKNTRPSKLVRLLLRSRLSVFAVKRSVPQLRPRLRPGRAHDGLSSGPERSLSAASAQESVVPSAEAGSARPVRVVPRPGQEVALWLHAPTLQQEPQTATRSRDPEGPRPAVQGPRQAAAPAAGPRGDRGWLGDPSGPLLGTPSDKGASSTRE</sequence>
<protein>
    <submittedName>
        <fullName evidence="2">Uncharacterized protein</fullName>
    </submittedName>
</protein>
<evidence type="ECO:0000313" key="3">
    <source>
        <dbReference type="Proteomes" id="UP000010552"/>
    </source>
</evidence>